<feature type="region of interest" description="Disordered" evidence="1">
    <location>
        <begin position="1"/>
        <end position="24"/>
    </location>
</feature>
<evidence type="ECO:0000259" key="2">
    <source>
        <dbReference type="Pfam" id="PF20149"/>
    </source>
</evidence>
<sequence>MTHPQPGLPAIPPSQPGYPNLVPTAAVPTEMTRSSAVPPSSVVPMAIWSHSASPHGGSLDATTTPSSAVQHQAPLASGLLQTDAGFASEEDDDDILTPFSPVIQPTSLQPAPSSSQASQQLHVHRTILPESSTDANSNTSSRQSSEVPEEDDVLEALRTKARRRRRPQNRIALANTDPSNAQASLEKIDADPTNLYAYSDQERPILHLARVLYGALLVTKEAMPNLATARAFQIEAYHEAGRILNTGIPSTLPGSPSNTILRLIAKHASAIRGRLKTAALNALILDYGIKGDGRDTTAIASRVADLLNRKNFTYREVTAQGRAGIFRNPAIANVLLGTLFRDRESEGVLAKHLFLPLIPEGAIFMACTAIEHALEMWSTGVKVSRDFSNDHARRQIWTRHKNTWYDYIERKGEAGANYAQETREMITSQIRSVLDGLNPISSQSATVSDAESFFDDADAD</sequence>
<gene>
    <name evidence="3" type="ORF">M407DRAFT_12751</name>
</gene>
<dbReference type="Proteomes" id="UP000054248">
    <property type="component" value="Unassembled WGS sequence"/>
</dbReference>
<dbReference type="OrthoDB" id="3268553at2759"/>
<dbReference type="Pfam" id="PF20149">
    <property type="entry name" value="DUF6532"/>
    <property type="match status" value="1"/>
</dbReference>
<dbReference type="HOGENOM" id="CLU_594740_0_0_1"/>
<evidence type="ECO:0000313" key="4">
    <source>
        <dbReference type="Proteomes" id="UP000054248"/>
    </source>
</evidence>
<dbReference type="AlphaFoldDB" id="A0A0C3Q1R2"/>
<evidence type="ECO:0000256" key="1">
    <source>
        <dbReference type="SAM" id="MobiDB-lite"/>
    </source>
</evidence>
<dbReference type="EMBL" id="KN823529">
    <property type="protein sequence ID" value="KIO16571.1"/>
    <property type="molecule type" value="Genomic_DNA"/>
</dbReference>
<keyword evidence="4" id="KW-1185">Reference proteome</keyword>
<feature type="compositionally biased region" description="Basic residues" evidence="1">
    <location>
        <begin position="159"/>
        <end position="168"/>
    </location>
</feature>
<dbReference type="STRING" id="1051891.A0A0C3Q1R2"/>
<accession>A0A0C3Q1R2</accession>
<feature type="compositionally biased region" description="Pro residues" evidence="1">
    <location>
        <begin position="1"/>
        <end position="16"/>
    </location>
</feature>
<name>A0A0C3Q1R2_9AGAM</name>
<feature type="compositionally biased region" description="Low complexity" evidence="1">
    <location>
        <begin position="104"/>
        <end position="121"/>
    </location>
</feature>
<feature type="region of interest" description="Disordered" evidence="1">
    <location>
        <begin position="90"/>
        <end position="183"/>
    </location>
</feature>
<feature type="domain" description="DUF6532" evidence="2">
    <location>
        <begin position="212"/>
        <end position="403"/>
    </location>
</feature>
<reference evidence="3 4" key="1">
    <citation type="submission" date="2014-04" db="EMBL/GenBank/DDBJ databases">
        <authorList>
            <consortium name="DOE Joint Genome Institute"/>
            <person name="Kuo A."/>
            <person name="Girlanda M."/>
            <person name="Perotto S."/>
            <person name="Kohler A."/>
            <person name="Nagy L.G."/>
            <person name="Floudas D."/>
            <person name="Copeland A."/>
            <person name="Barry K.W."/>
            <person name="Cichocki N."/>
            <person name="Veneault-Fourrey C."/>
            <person name="LaButti K."/>
            <person name="Lindquist E.A."/>
            <person name="Lipzen A."/>
            <person name="Lundell T."/>
            <person name="Morin E."/>
            <person name="Murat C."/>
            <person name="Sun H."/>
            <person name="Tunlid A."/>
            <person name="Henrissat B."/>
            <person name="Grigoriev I.V."/>
            <person name="Hibbett D.S."/>
            <person name="Martin F."/>
            <person name="Nordberg H.P."/>
            <person name="Cantor M.N."/>
            <person name="Hua S.X."/>
        </authorList>
    </citation>
    <scope>NUCLEOTIDE SEQUENCE [LARGE SCALE GENOMIC DNA]</scope>
    <source>
        <strain evidence="3 4">MUT 4182</strain>
    </source>
</reference>
<dbReference type="InterPro" id="IPR045341">
    <property type="entry name" value="DUF6532"/>
</dbReference>
<reference evidence="4" key="2">
    <citation type="submission" date="2015-01" db="EMBL/GenBank/DDBJ databases">
        <title>Evolutionary Origins and Diversification of the Mycorrhizal Mutualists.</title>
        <authorList>
            <consortium name="DOE Joint Genome Institute"/>
            <consortium name="Mycorrhizal Genomics Consortium"/>
            <person name="Kohler A."/>
            <person name="Kuo A."/>
            <person name="Nagy L.G."/>
            <person name="Floudas D."/>
            <person name="Copeland A."/>
            <person name="Barry K.W."/>
            <person name="Cichocki N."/>
            <person name="Veneault-Fourrey C."/>
            <person name="LaButti K."/>
            <person name="Lindquist E.A."/>
            <person name="Lipzen A."/>
            <person name="Lundell T."/>
            <person name="Morin E."/>
            <person name="Murat C."/>
            <person name="Riley R."/>
            <person name="Ohm R."/>
            <person name="Sun H."/>
            <person name="Tunlid A."/>
            <person name="Henrissat B."/>
            <person name="Grigoriev I.V."/>
            <person name="Hibbett D.S."/>
            <person name="Martin F."/>
        </authorList>
    </citation>
    <scope>NUCLEOTIDE SEQUENCE [LARGE SCALE GENOMIC DNA]</scope>
    <source>
        <strain evidence="4">MUT 4182</strain>
    </source>
</reference>
<feature type="compositionally biased region" description="Polar residues" evidence="1">
    <location>
        <begin position="129"/>
        <end position="146"/>
    </location>
</feature>
<proteinExistence type="predicted"/>
<evidence type="ECO:0000313" key="3">
    <source>
        <dbReference type="EMBL" id="KIO16571.1"/>
    </source>
</evidence>
<organism evidence="3 4">
    <name type="scientific">Tulasnella calospora MUT 4182</name>
    <dbReference type="NCBI Taxonomy" id="1051891"/>
    <lineage>
        <taxon>Eukaryota</taxon>
        <taxon>Fungi</taxon>
        <taxon>Dikarya</taxon>
        <taxon>Basidiomycota</taxon>
        <taxon>Agaricomycotina</taxon>
        <taxon>Agaricomycetes</taxon>
        <taxon>Cantharellales</taxon>
        <taxon>Tulasnellaceae</taxon>
        <taxon>Tulasnella</taxon>
    </lineage>
</organism>
<protein>
    <recommendedName>
        <fullName evidence="2">DUF6532 domain-containing protein</fullName>
    </recommendedName>
</protein>